<name>A0A858BTI3_9FIRM</name>
<keyword evidence="3" id="KW-1185">Reference proteome</keyword>
<accession>A0A858BTI3</accession>
<dbReference type="EMBL" id="CP048649">
    <property type="protein sequence ID" value="QIB69243.1"/>
    <property type="molecule type" value="Genomic_DNA"/>
</dbReference>
<sequence>MNYLGMCVGIGTFIIIGVLHPVVIKSEYYLGTKIWPLFLIAGLACIVLSLFLDHLAIAALLSVLGFSLLWSIKELFEQEQRVKKGWFPSNPRKNKKA</sequence>
<evidence type="ECO:0000256" key="1">
    <source>
        <dbReference type="SAM" id="Phobius"/>
    </source>
</evidence>
<keyword evidence="1" id="KW-1133">Transmembrane helix</keyword>
<feature type="transmembrane region" description="Helical" evidence="1">
    <location>
        <begin position="35"/>
        <end position="52"/>
    </location>
</feature>
<dbReference type="Proteomes" id="UP000466848">
    <property type="component" value="Chromosome"/>
</dbReference>
<evidence type="ECO:0000313" key="2">
    <source>
        <dbReference type="EMBL" id="QIB69243.1"/>
    </source>
</evidence>
<protein>
    <submittedName>
        <fullName evidence="2">DUF4491 family protein</fullName>
    </submittedName>
</protein>
<dbReference type="Pfam" id="PF14898">
    <property type="entry name" value="DUF4491"/>
    <property type="match status" value="1"/>
</dbReference>
<dbReference type="AlphaFoldDB" id="A0A858BTI3"/>
<proteinExistence type="predicted"/>
<keyword evidence="1" id="KW-0812">Transmembrane</keyword>
<gene>
    <name evidence="2" type="ORF">Ami103574_07860</name>
</gene>
<dbReference type="KEGG" id="abut:Ami103574_07860"/>
<organism evidence="2 3">
    <name type="scientific">Aminipila butyrica</name>
    <dbReference type="NCBI Taxonomy" id="433296"/>
    <lineage>
        <taxon>Bacteria</taxon>
        <taxon>Bacillati</taxon>
        <taxon>Bacillota</taxon>
        <taxon>Clostridia</taxon>
        <taxon>Peptostreptococcales</taxon>
        <taxon>Anaerovoracaceae</taxon>
        <taxon>Aminipila</taxon>
    </lineage>
</organism>
<evidence type="ECO:0000313" key="3">
    <source>
        <dbReference type="Proteomes" id="UP000466848"/>
    </source>
</evidence>
<reference evidence="2 3" key="1">
    <citation type="submission" date="2020-02" db="EMBL/GenBank/DDBJ databases">
        <authorList>
            <person name="Kim Y.B."/>
            <person name="Roh S.W."/>
        </authorList>
    </citation>
    <scope>NUCLEOTIDE SEQUENCE [LARGE SCALE GENOMIC DNA]</scope>
    <source>
        <strain evidence="2 3">DSM 103574</strain>
    </source>
</reference>
<dbReference type="RefSeq" id="WP_163066330.1">
    <property type="nucleotide sequence ID" value="NZ_CP048649.1"/>
</dbReference>
<dbReference type="InterPro" id="IPR027890">
    <property type="entry name" value="DUF4491"/>
</dbReference>
<keyword evidence="1" id="KW-0472">Membrane</keyword>
<feature type="transmembrane region" description="Helical" evidence="1">
    <location>
        <begin position="6"/>
        <end position="23"/>
    </location>
</feature>